<dbReference type="Proteomes" id="UP000222564">
    <property type="component" value="Unassembled WGS sequence"/>
</dbReference>
<keyword evidence="1" id="KW-1133">Transmembrane helix</keyword>
<keyword evidence="3" id="KW-1185">Reference proteome</keyword>
<dbReference type="EMBL" id="AWQQ01000121">
    <property type="protein sequence ID" value="PHJ37018.1"/>
    <property type="molecule type" value="Genomic_DNA"/>
</dbReference>
<accession>A0A2C6MAI2</accession>
<sequence>MLKFLGAAAVVFSCTLIGMTVASSYSRRPGEIRSLLNALQMLETEVSYGATPLPEALTHVAERCDPRVAPLFSRTGEELMTMRGITAREAWETALNQYYPKSALTRADRGILLELGNSLGVSDREDQVKHLVLAKEQLKLEQTKAEEASLKNTKVYNYLGFLGGLTIVLILI</sequence>
<dbReference type="InterPro" id="IPR014198">
    <property type="entry name" value="Spore_III_AB"/>
</dbReference>
<feature type="transmembrane region" description="Helical" evidence="1">
    <location>
        <begin position="155"/>
        <end position="171"/>
    </location>
</feature>
<dbReference type="RefSeq" id="WP_099084049.1">
    <property type="nucleotide sequence ID" value="NZ_AWQQ01000121.1"/>
</dbReference>
<dbReference type="AlphaFoldDB" id="A0A2C6MAI2"/>
<gene>
    <name evidence="2" type="ORF">P378_18885</name>
</gene>
<reference evidence="2 3" key="1">
    <citation type="submission" date="2013-09" db="EMBL/GenBank/DDBJ databases">
        <title>Biodegradation of hydrocarbons in the deep terrestrial subsurface : characterization of a microbial consortium composed of two Desulfotomaculum species originating from a deep geological formation.</title>
        <authorList>
            <person name="Aullo T."/>
            <person name="Berlendis S."/>
            <person name="Lascourreges J.-F."/>
            <person name="Dessort D."/>
            <person name="Saint-Laurent S."/>
            <person name="Schraauwers B."/>
            <person name="Mas J."/>
            <person name="Magot M."/>
            <person name="Ranchou-Peyruse A."/>
        </authorList>
    </citation>
    <scope>NUCLEOTIDE SEQUENCE [LARGE SCALE GENOMIC DNA]</scope>
    <source>
        <strain evidence="2 3">Bs107</strain>
    </source>
</reference>
<name>A0A2C6MAI2_9FIRM</name>
<dbReference type="NCBIfam" id="TIGR02833">
    <property type="entry name" value="spore_III_AB"/>
    <property type="match status" value="1"/>
</dbReference>
<dbReference type="OrthoDB" id="1957909at2"/>
<dbReference type="PIRSF" id="PIRSF021435">
    <property type="entry name" value="SpoIIIAB"/>
    <property type="match status" value="1"/>
</dbReference>
<comment type="caution">
    <text evidence="2">The sequence shown here is derived from an EMBL/GenBank/DDBJ whole genome shotgun (WGS) entry which is preliminary data.</text>
</comment>
<dbReference type="Pfam" id="PF09548">
    <property type="entry name" value="Spore_III_AB"/>
    <property type="match status" value="1"/>
</dbReference>
<evidence type="ECO:0000313" key="2">
    <source>
        <dbReference type="EMBL" id="PHJ37018.1"/>
    </source>
</evidence>
<proteinExistence type="predicted"/>
<keyword evidence="1" id="KW-0472">Membrane</keyword>
<evidence type="ECO:0000313" key="3">
    <source>
        <dbReference type="Proteomes" id="UP000222564"/>
    </source>
</evidence>
<organism evidence="2 3">
    <name type="scientific">Desulforamulus profundi</name>
    <dbReference type="NCBI Taxonomy" id="1383067"/>
    <lineage>
        <taxon>Bacteria</taxon>
        <taxon>Bacillati</taxon>
        <taxon>Bacillota</taxon>
        <taxon>Clostridia</taxon>
        <taxon>Eubacteriales</taxon>
        <taxon>Peptococcaceae</taxon>
        <taxon>Desulforamulus</taxon>
    </lineage>
</organism>
<evidence type="ECO:0000256" key="1">
    <source>
        <dbReference type="SAM" id="Phobius"/>
    </source>
</evidence>
<keyword evidence="1" id="KW-0812">Transmembrane</keyword>
<protein>
    <submittedName>
        <fullName evidence="2">Stage III sporulation protein AB</fullName>
    </submittedName>
</protein>